<dbReference type="EMBL" id="CM034397">
    <property type="protein sequence ID" value="KAJ0178016.1"/>
    <property type="molecule type" value="Genomic_DNA"/>
</dbReference>
<sequence length="506" mass="57066">MENYTEVINPQIKRISSWKPFLRQTLVSTGVWTLLFVYGLCLGAPTVFIPQIRKEQNSTEAISDGMASWLTSAMTFSSIPWVFVLCVLTRYIGRRIPIIMTSIDALIGFIIFYCSTSVNQILVSQIIQGCFSASHIIIFVLIITEYTSPRYRGIFLTLKVATLYWGIWASNAIGTYLHWKTIAIFGIIFSLYTLLTVFLWPESPYWLASRGRFEECATSHRWLKGCDEESEKELEDLINKQKEYLKSDRDTLGIKEKIKNVYLTMSSKEFYKPCLISMLTGTLGCFSGKLVNTVYAIDIIKKITHSEKTAYTGMLILDGITVLSMYFGCVLSKIVRRRPLLIISSSIGTVFLFGISLYLFLIKYSVISENKYVSLSLLTIFAIAISSGPLVMCTSVYAELIPVRSRNLSVCVIAIAAQLTISGLLKIAPYLFKGFGIHGTFLFFGLSSTVCIVLVYFYLPETKDKTLQEIADSIRGIYPINKEEATKLMTTVNKDRIVPAAFKIED</sequence>
<proteinExistence type="predicted"/>
<evidence type="ECO:0000313" key="2">
    <source>
        <dbReference type="Proteomes" id="UP000824533"/>
    </source>
</evidence>
<name>A0ACC1D2E6_9NEOP</name>
<evidence type="ECO:0000313" key="1">
    <source>
        <dbReference type="EMBL" id="KAJ0178016.1"/>
    </source>
</evidence>
<comment type="caution">
    <text evidence="1">The sequence shown here is derived from an EMBL/GenBank/DDBJ whole genome shotgun (WGS) entry which is preliminary data.</text>
</comment>
<dbReference type="Proteomes" id="UP000824533">
    <property type="component" value="Linkage Group LG11"/>
</dbReference>
<accession>A0ACC1D2E6</accession>
<organism evidence="1 2">
    <name type="scientific">Dendrolimus kikuchii</name>
    <dbReference type="NCBI Taxonomy" id="765133"/>
    <lineage>
        <taxon>Eukaryota</taxon>
        <taxon>Metazoa</taxon>
        <taxon>Ecdysozoa</taxon>
        <taxon>Arthropoda</taxon>
        <taxon>Hexapoda</taxon>
        <taxon>Insecta</taxon>
        <taxon>Pterygota</taxon>
        <taxon>Neoptera</taxon>
        <taxon>Endopterygota</taxon>
        <taxon>Lepidoptera</taxon>
        <taxon>Glossata</taxon>
        <taxon>Ditrysia</taxon>
        <taxon>Bombycoidea</taxon>
        <taxon>Lasiocampidae</taxon>
        <taxon>Dendrolimus</taxon>
    </lineage>
</organism>
<reference evidence="1 2" key="1">
    <citation type="journal article" date="2021" name="Front. Genet.">
        <title>Chromosome-Level Genome Assembly Reveals Significant Gene Expansion in the Toll and IMD Signaling Pathways of Dendrolimus kikuchii.</title>
        <authorList>
            <person name="Zhou J."/>
            <person name="Wu P."/>
            <person name="Xiong Z."/>
            <person name="Liu N."/>
            <person name="Zhao N."/>
            <person name="Ji M."/>
            <person name="Qiu Y."/>
            <person name="Yang B."/>
        </authorList>
    </citation>
    <scope>NUCLEOTIDE SEQUENCE [LARGE SCALE GENOMIC DNA]</scope>
    <source>
        <strain evidence="1">Ann1</strain>
    </source>
</reference>
<keyword evidence="2" id="KW-1185">Reference proteome</keyword>
<gene>
    <name evidence="1" type="ORF">K1T71_006889</name>
</gene>
<protein>
    <submittedName>
        <fullName evidence="1">Uncharacterized protein</fullName>
    </submittedName>
</protein>